<proteinExistence type="inferred from homology"/>
<dbReference type="Gene3D" id="3.90.1310.10">
    <property type="entry name" value="Penicillin-binding protein 2a (Domain 2)"/>
    <property type="match status" value="1"/>
</dbReference>
<dbReference type="InterPro" id="IPR050515">
    <property type="entry name" value="Beta-lactam/transpept"/>
</dbReference>
<dbReference type="PANTHER" id="PTHR30627:SF24">
    <property type="entry name" value="PENICILLIN-BINDING PROTEIN 4B"/>
    <property type="match status" value="1"/>
</dbReference>
<organism evidence="10 11">
    <name type="scientific">Salinibacillus aidingensis</name>
    <dbReference type="NCBI Taxonomy" id="237684"/>
    <lineage>
        <taxon>Bacteria</taxon>
        <taxon>Bacillati</taxon>
        <taxon>Bacillota</taxon>
        <taxon>Bacilli</taxon>
        <taxon>Bacillales</taxon>
        <taxon>Bacillaceae</taxon>
        <taxon>Salinibacillus</taxon>
    </lineage>
</organism>
<evidence type="ECO:0000256" key="3">
    <source>
        <dbReference type="ARBA" id="ARBA00007171"/>
    </source>
</evidence>
<dbReference type="Proteomes" id="UP001500880">
    <property type="component" value="Unassembled WGS sequence"/>
</dbReference>
<evidence type="ECO:0000256" key="6">
    <source>
        <dbReference type="ARBA" id="ARBA00034000"/>
    </source>
</evidence>
<dbReference type="SUPFAM" id="SSF56519">
    <property type="entry name" value="Penicillin binding protein dimerisation domain"/>
    <property type="match status" value="1"/>
</dbReference>
<feature type="transmembrane region" description="Helical" evidence="7">
    <location>
        <begin position="5"/>
        <end position="24"/>
    </location>
</feature>
<keyword evidence="5 7" id="KW-0472">Membrane</keyword>
<dbReference type="Pfam" id="PF03717">
    <property type="entry name" value="PBP_dimer"/>
    <property type="match status" value="1"/>
</dbReference>
<evidence type="ECO:0000256" key="1">
    <source>
        <dbReference type="ARBA" id="ARBA00004370"/>
    </source>
</evidence>
<evidence type="ECO:0000313" key="10">
    <source>
        <dbReference type="EMBL" id="GAA0483070.1"/>
    </source>
</evidence>
<dbReference type="Gene3D" id="3.40.710.10">
    <property type="entry name" value="DD-peptidase/beta-lactamase superfamily"/>
    <property type="match status" value="1"/>
</dbReference>
<reference evidence="11" key="1">
    <citation type="journal article" date="2019" name="Int. J. Syst. Evol. Microbiol.">
        <title>The Global Catalogue of Microorganisms (GCM) 10K type strain sequencing project: providing services to taxonomists for standard genome sequencing and annotation.</title>
        <authorList>
            <consortium name="The Broad Institute Genomics Platform"/>
            <consortium name="The Broad Institute Genome Sequencing Center for Infectious Disease"/>
            <person name="Wu L."/>
            <person name="Ma J."/>
        </authorList>
    </citation>
    <scope>NUCLEOTIDE SEQUENCE [LARGE SCALE GENOMIC DNA]</scope>
    <source>
        <strain evidence="11">JCM 12389</strain>
    </source>
</reference>
<dbReference type="RefSeq" id="WP_343837191.1">
    <property type="nucleotide sequence ID" value="NZ_BAAADO010000001.1"/>
</dbReference>
<comment type="caution">
    <text evidence="10">The sequence shown here is derived from an EMBL/GenBank/DDBJ whole genome shotgun (WGS) entry which is preliminary data.</text>
</comment>
<feature type="domain" description="Penicillin-binding protein dimerisation" evidence="9">
    <location>
        <begin position="58"/>
        <end position="215"/>
    </location>
</feature>
<comment type="catalytic activity">
    <reaction evidence="6">
        <text>Preferential cleavage: (Ac)2-L-Lys-D-Ala-|-D-Ala. Also transpeptidation of peptidyl-alanyl moieties that are N-acyl substituents of D-alanine.</text>
        <dbReference type="EC" id="3.4.16.4"/>
    </reaction>
</comment>
<feature type="domain" description="Penicillin-binding protein transpeptidase" evidence="8">
    <location>
        <begin position="259"/>
        <end position="554"/>
    </location>
</feature>
<name>A0ABP3KQH4_9BACI</name>
<sequence>MKKRLYILLSIVLILFGILIYRLADIQLFSTKSFGPDNVNLLERSVAQRSHQMVLSTGRGQILSRQGEPLTNKKIFDIILFPKLNAEQTYKKISGVLNISAQSLQKKIHNLDQPAFLTSLMDTSIKSEQFNELKKMDLKGIRLMERFKNEDPQLAQHLLGFVRQNPALYQKRYDENSQKETVPVGISGLQEAFDPFLVAQEQEKLLFHVDGHGRPMFGFDLKYAGDNNHFYPAKIKTTLDVPLQKKAEDLFNQYEVNQGGLVLLDVQSRDVLAMVSRPNVDTENPYGNDSIRNHTITADFPGSVFKTVIAAAAIEKGLVDEPRSFNCSKGVYGEEEADRDLGRLNFKQSFAQSCNRTFAKLALELMESDRQIIDKYAKKLGIIGPVGWSGDVFRYEDFTQIPDEEQGTIWADESDRHVKDAIFQTAIGQKNVKVTPLAAANMMANIANNGKRQDARIADQILYQNGAEMASFSQKNNKDKEQQISPLTAKRLRSLLKLVTGNSGTASTLGELPIAGKTGTAELNIDDDEKIEFENSWFVGYFPEKKPKYAMAVVDLRHKPGAQTHHLQIYKKMADAILKKNE</sequence>
<dbReference type="InterPro" id="IPR012338">
    <property type="entry name" value="Beta-lactam/transpept-like"/>
</dbReference>
<dbReference type="EC" id="3.4.16.4" evidence="4"/>
<evidence type="ECO:0000259" key="8">
    <source>
        <dbReference type="Pfam" id="PF00905"/>
    </source>
</evidence>
<dbReference type="SUPFAM" id="SSF56601">
    <property type="entry name" value="beta-lactamase/transpeptidase-like"/>
    <property type="match status" value="1"/>
</dbReference>
<dbReference type="InterPro" id="IPR001460">
    <property type="entry name" value="PCN-bd_Tpept"/>
</dbReference>
<comment type="similarity">
    <text evidence="3">Belongs to the transpeptidase family.</text>
</comment>
<evidence type="ECO:0000259" key="9">
    <source>
        <dbReference type="Pfam" id="PF03717"/>
    </source>
</evidence>
<keyword evidence="7" id="KW-0812">Transmembrane</keyword>
<evidence type="ECO:0000256" key="5">
    <source>
        <dbReference type="ARBA" id="ARBA00023136"/>
    </source>
</evidence>
<gene>
    <name evidence="10" type="ORF">GCM10008986_05070</name>
</gene>
<dbReference type="PANTHER" id="PTHR30627">
    <property type="entry name" value="PEPTIDOGLYCAN D,D-TRANSPEPTIDASE"/>
    <property type="match status" value="1"/>
</dbReference>
<protein>
    <recommendedName>
        <fullName evidence="4">serine-type D-Ala-D-Ala carboxypeptidase</fullName>
        <ecNumber evidence="4">3.4.16.4</ecNumber>
    </recommendedName>
</protein>
<dbReference type="InterPro" id="IPR036138">
    <property type="entry name" value="PBP_dimer_sf"/>
</dbReference>
<comment type="pathway">
    <text evidence="2">Cell wall biogenesis; peptidoglycan biosynthesis.</text>
</comment>
<keyword evidence="11" id="KW-1185">Reference proteome</keyword>
<dbReference type="EMBL" id="BAAADO010000001">
    <property type="protein sequence ID" value="GAA0483070.1"/>
    <property type="molecule type" value="Genomic_DNA"/>
</dbReference>
<evidence type="ECO:0000256" key="4">
    <source>
        <dbReference type="ARBA" id="ARBA00012448"/>
    </source>
</evidence>
<evidence type="ECO:0000313" key="11">
    <source>
        <dbReference type="Proteomes" id="UP001500880"/>
    </source>
</evidence>
<keyword evidence="7" id="KW-1133">Transmembrane helix</keyword>
<accession>A0ABP3KQH4</accession>
<dbReference type="Pfam" id="PF00905">
    <property type="entry name" value="Transpeptidase"/>
    <property type="match status" value="1"/>
</dbReference>
<evidence type="ECO:0000256" key="2">
    <source>
        <dbReference type="ARBA" id="ARBA00004752"/>
    </source>
</evidence>
<comment type="subcellular location">
    <subcellularLocation>
        <location evidence="1">Membrane</location>
    </subcellularLocation>
</comment>
<evidence type="ECO:0000256" key="7">
    <source>
        <dbReference type="SAM" id="Phobius"/>
    </source>
</evidence>
<dbReference type="InterPro" id="IPR005311">
    <property type="entry name" value="PBP_dimer"/>
</dbReference>